<proteinExistence type="predicted"/>
<comment type="caution">
    <text evidence="2">The sequence shown here is derived from an EMBL/GenBank/DDBJ whole genome shotgun (WGS) entry which is preliminary data.</text>
</comment>
<organism evidence="2 3">
    <name type="scientific">Acinetobacter terrae</name>
    <dbReference type="NCBI Taxonomy" id="2731247"/>
    <lineage>
        <taxon>Bacteria</taxon>
        <taxon>Pseudomonadati</taxon>
        <taxon>Pseudomonadota</taxon>
        <taxon>Gammaproteobacteria</taxon>
        <taxon>Moraxellales</taxon>
        <taxon>Moraxellaceae</taxon>
        <taxon>Acinetobacter</taxon>
        <taxon>Acinetobacter Taxon 24</taxon>
    </lineage>
</organism>
<dbReference type="RefSeq" id="WP_131270142.1">
    <property type="nucleotide sequence ID" value="NZ_SJOA01000001.1"/>
</dbReference>
<evidence type="ECO:0000256" key="1">
    <source>
        <dbReference type="SAM" id="MobiDB-lite"/>
    </source>
</evidence>
<evidence type="ECO:0008006" key="4">
    <source>
        <dbReference type="Google" id="ProtNLM"/>
    </source>
</evidence>
<feature type="compositionally biased region" description="Basic and acidic residues" evidence="1">
    <location>
        <begin position="44"/>
        <end position="57"/>
    </location>
</feature>
<feature type="region of interest" description="Disordered" evidence="1">
    <location>
        <begin position="38"/>
        <end position="57"/>
    </location>
</feature>
<sequence length="682" mass="74507">MVKVPMGNFGNAMPQVQRIQMPQDQSGNMIAGALQNVSQAAQQQHEREKAEQIKRDSLAASTTVSQFSLDAENMAADYRQKVASGQMSDVDADLGFSKEYGLKMDEVVSQLPKSVSQNYQENLVKYGTGQVGSFYQTGRNVAGETAKTNLKLTLENASKMGDQVAAEPLVENAFSAAADYLSPAEVIEYKSNYKSQQQSNNIGYRLSSAKTTQDYQNIYDELQDENKYDGLSGSTRNSVMHSAQSGILRIQKQEQQAQNKKESEAVKLVNAFQSNVLSGGKIDLDYISNLETATEGTEANKDFQFLKANYVGIQKFQNLNTNDKKVQLDQLERDFKNTPSDNASDRKKLLDLYRNIYSQDVSDAKSDNVSAAGKLGIEVSGFTGQQLISDPAGTMGLIVNNLHALNQAKKHEPNISLDPIPALNKSDIQESFNNANAKQKLDVLASIMKGANKSGLSLNATKGIIKTIGGGDGIYNIAAVAVANNAVYNGKSAGHIILSGASLIKAGNQITPASLETDFRSKISNLSGDGDYSANWSAFKAAYAYFEAESGHQQNSKTDMADPDSIDKALNAVTGGIYQQHNTSWIGTTKFKTTNGDVTDWQVQKPYLMSDGGFEIAINSGFEQVAKKHKLSPDFVKDNYRLQARPGSTYDRNVIYDLLDADGKQWNVKGKTQMIIVTNKRR</sequence>
<evidence type="ECO:0000313" key="2">
    <source>
        <dbReference type="EMBL" id="TCB62212.1"/>
    </source>
</evidence>
<dbReference type="EMBL" id="SJOA01000001">
    <property type="protein sequence ID" value="TCB62212.1"/>
    <property type="molecule type" value="Genomic_DNA"/>
</dbReference>
<accession>A0A4R0ER02</accession>
<dbReference type="OrthoDB" id="6766629at2"/>
<dbReference type="Proteomes" id="UP000291380">
    <property type="component" value="Unassembled WGS sequence"/>
</dbReference>
<dbReference type="AlphaFoldDB" id="A0A4R0ER02"/>
<protein>
    <recommendedName>
        <fullName evidence="4">Methyl-coenzyme M reductase</fullName>
    </recommendedName>
</protein>
<evidence type="ECO:0000313" key="3">
    <source>
        <dbReference type="Proteomes" id="UP000291380"/>
    </source>
</evidence>
<reference evidence="2 3" key="1">
    <citation type="submission" date="2019-02" db="EMBL/GenBank/DDBJ databases">
        <title>High diversity of culturable Acinetobacter species in natural soil and water ecosystems.</title>
        <authorList>
            <person name="Radolfova-Krizova L."/>
            <person name="Nemec A."/>
        </authorList>
    </citation>
    <scope>NUCLEOTIDE SEQUENCE [LARGE SCALE GENOMIC DNA]</scope>
    <source>
        <strain evidence="2 3">ANC 4281</strain>
    </source>
</reference>
<name>A0A4R0ER02_9GAMM</name>
<gene>
    <name evidence="2" type="ORF">E0H85_01435</name>
</gene>